<dbReference type="InterPro" id="IPR005302">
    <property type="entry name" value="MoCF_Sase_C"/>
</dbReference>
<reference evidence="2" key="1">
    <citation type="submission" date="2022-08" db="EMBL/GenBank/DDBJ databases">
        <title>Microvirga terrae sp. nov., isolated from soil.</title>
        <authorList>
            <person name="Kim K.H."/>
            <person name="Seo Y.L."/>
            <person name="Kim J.M."/>
            <person name="Lee J.K."/>
            <person name="Han D.M."/>
            <person name="Jeon C.O."/>
        </authorList>
    </citation>
    <scope>NUCLEOTIDE SEQUENCE</scope>
    <source>
        <strain evidence="2">R24</strain>
    </source>
</reference>
<organism evidence="2 3">
    <name type="scientific">Microvirga terrae</name>
    <dbReference type="NCBI Taxonomy" id="2740529"/>
    <lineage>
        <taxon>Bacteria</taxon>
        <taxon>Pseudomonadati</taxon>
        <taxon>Pseudomonadota</taxon>
        <taxon>Alphaproteobacteria</taxon>
        <taxon>Hyphomicrobiales</taxon>
        <taxon>Methylobacteriaceae</taxon>
        <taxon>Microvirga</taxon>
    </lineage>
</organism>
<dbReference type="SUPFAM" id="SSF50800">
    <property type="entry name" value="PK beta-barrel domain-like"/>
    <property type="match status" value="1"/>
</dbReference>
<sequence length="260" mass="28631">MSIRIASLQRYPVKGLSPEPLSSVSLTKGDYFPGDRLFAIENGPAGFDPENPQHQPKIKFLMLMRNESLARLKTRYLDSITTLFIEEGGREVARGDLSTREGQLAVEAFFRRFMPRDLRGPPKVLAAPQGFRFTDSRRGFVSLINLASVRELENVVGAPVDPLRFRGNVHLEGLEPWAEFGLVGQVLTTASGARLKVTKRIERCAATNVDPDTGIRDLEIPKSLMKAYGHFDCGIYAEVLSGGTLEVGGDLEAEQATLAL</sequence>
<dbReference type="PROSITE" id="PS51340">
    <property type="entry name" value="MOSC"/>
    <property type="match status" value="1"/>
</dbReference>
<feature type="domain" description="MOSC" evidence="1">
    <location>
        <begin position="108"/>
        <end position="254"/>
    </location>
</feature>
<dbReference type="Gene3D" id="2.40.33.20">
    <property type="entry name" value="PK beta-barrel domain-like"/>
    <property type="match status" value="1"/>
</dbReference>
<dbReference type="InterPro" id="IPR005303">
    <property type="entry name" value="MOCOS_middle"/>
</dbReference>
<protein>
    <submittedName>
        <fullName evidence="2">MOSC domain-containing protein</fullName>
    </submittedName>
</protein>
<dbReference type="RefSeq" id="WP_173949907.1">
    <property type="nucleotide sequence ID" value="NZ_CP102845.1"/>
</dbReference>
<gene>
    <name evidence="2" type="ORF">HPT29_002960</name>
</gene>
<dbReference type="Pfam" id="PF03476">
    <property type="entry name" value="MOSC_N"/>
    <property type="match status" value="1"/>
</dbReference>
<evidence type="ECO:0000259" key="1">
    <source>
        <dbReference type="PROSITE" id="PS51340"/>
    </source>
</evidence>
<dbReference type="Proteomes" id="UP001017257">
    <property type="component" value="Chromosome"/>
</dbReference>
<keyword evidence="3" id="KW-1185">Reference proteome</keyword>
<evidence type="ECO:0000313" key="3">
    <source>
        <dbReference type="Proteomes" id="UP001017257"/>
    </source>
</evidence>
<proteinExistence type="predicted"/>
<dbReference type="InterPro" id="IPR011037">
    <property type="entry name" value="Pyrv_Knase-like_insert_dom_sf"/>
</dbReference>
<name>A0ABY5RTA8_9HYPH</name>
<dbReference type="Pfam" id="PF03473">
    <property type="entry name" value="MOSC"/>
    <property type="match status" value="1"/>
</dbReference>
<dbReference type="EMBL" id="CP102845">
    <property type="protein sequence ID" value="UVF20129.1"/>
    <property type="molecule type" value="Genomic_DNA"/>
</dbReference>
<evidence type="ECO:0000313" key="2">
    <source>
        <dbReference type="EMBL" id="UVF20129.1"/>
    </source>
</evidence>
<accession>A0ABY5RTA8</accession>